<keyword evidence="3" id="KW-1185">Reference proteome</keyword>
<reference evidence="2 3" key="1">
    <citation type="journal article" date="2018" name="Sci. Rep.">
        <title>Comparative genomics provides insights into the lifestyle and reveals functional heterogeneity of dark septate endophytic fungi.</title>
        <authorList>
            <person name="Knapp D.G."/>
            <person name="Nemeth J.B."/>
            <person name="Barry K."/>
            <person name="Hainaut M."/>
            <person name="Henrissat B."/>
            <person name="Johnson J."/>
            <person name="Kuo A."/>
            <person name="Lim J.H.P."/>
            <person name="Lipzen A."/>
            <person name="Nolan M."/>
            <person name="Ohm R.A."/>
            <person name="Tamas L."/>
            <person name="Grigoriev I.V."/>
            <person name="Spatafora J.W."/>
            <person name="Nagy L.G."/>
            <person name="Kovacs G.M."/>
        </authorList>
    </citation>
    <scope>NUCLEOTIDE SEQUENCE [LARGE SCALE GENOMIC DNA]</scope>
    <source>
        <strain evidence="2 3">DSE2036</strain>
    </source>
</reference>
<accession>A0A2V1D0A4</accession>
<organism evidence="2 3">
    <name type="scientific">Periconia macrospinosa</name>
    <dbReference type="NCBI Taxonomy" id="97972"/>
    <lineage>
        <taxon>Eukaryota</taxon>
        <taxon>Fungi</taxon>
        <taxon>Dikarya</taxon>
        <taxon>Ascomycota</taxon>
        <taxon>Pezizomycotina</taxon>
        <taxon>Dothideomycetes</taxon>
        <taxon>Pleosporomycetidae</taxon>
        <taxon>Pleosporales</taxon>
        <taxon>Massarineae</taxon>
        <taxon>Periconiaceae</taxon>
        <taxon>Periconia</taxon>
    </lineage>
</organism>
<proteinExistence type="predicted"/>
<dbReference type="EMBL" id="KZ805857">
    <property type="protein sequence ID" value="PVH91477.1"/>
    <property type="molecule type" value="Genomic_DNA"/>
</dbReference>
<evidence type="ECO:0000313" key="2">
    <source>
        <dbReference type="EMBL" id="PVH91477.1"/>
    </source>
</evidence>
<feature type="region of interest" description="Disordered" evidence="1">
    <location>
        <begin position="123"/>
        <end position="152"/>
    </location>
</feature>
<protein>
    <submittedName>
        <fullName evidence="2">Uncharacterized protein</fullName>
    </submittedName>
</protein>
<sequence>MSLASAPSDDNDPHPAVTLDSQGISIGPMTMMCFARLQILKKFPSPEKQHVKGLNYETVIPVRFPSPAWIKTTEYTALQPQTYNDDDGNDVNCAFFSLNLSIYNQEIIPSDWDDTGSSCQDKFIPTPLRGRSTQTTTQDLTAKCSTTPSPLS</sequence>
<gene>
    <name evidence="2" type="ORF">DM02DRAFT_340448</name>
</gene>
<feature type="region of interest" description="Disordered" evidence="1">
    <location>
        <begin position="1"/>
        <end position="21"/>
    </location>
</feature>
<feature type="compositionally biased region" description="Polar residues" evidence="1">
    <location>
        <begin position="131"/>
        <end position="152"/>
    </location>
</feature>
<dbReference type="AlphaFoldDB" id="A0A2V1D0A4"/>
<dbReference type="OrthoDB" id="5153349at2759"/>
<evidence type="ECO:0000313" key="3">
    <source>
        <dbReference type="Proteomes" id="UP000244855"/>
    </source>
</evidence>
<dbReference type="Proteomes" id="UP000244855">
    <property type="component" value="Unassembled WGS sequence"/>
</dbReference>
<evidence type="ECO:0000256" key="1">
    <source>
        <dbReference type="SAM" id="MobiDB-lite"/>
    </source>
</evidence>
<name>A0A2V1D0A4_9PLEO</name>